<organism evidence="1 2">
    <name type="scientific">Trichomalopsis sarcophagae</name>
    <dbReference type="NCBI Taxonomy" id="543379"/>
    <lineage>
        <taxon>Eukaryota</taxon>
        <taxon>Metazoa</taxon>
        <taxon>Ecdysozoa</taxon>
        <taxon>Arthropoda</taxon>
        <taxon>Hexapoda</taxon>
        <taxon>Insecta</taxon>
        <taxon>Pterygota</taxon>
        <taxon>Neoptera</taxon>
        <taxon>Endopterygota</taxon>
        <taxon>Hymenoptera</taxon>
        <taxon>Apocrita</taxon>
        <taxon>Proctotrupomorpha</taxon>
        <taxon>Chalcidoidea</taxon>
        <taxon>Pteromalidae</taxon>
        <taxon>Pteromalinae</taxon>
        <taxon>Trichomalopsis</taxon>
    </lineage>
</organism>
<dbReference type="AlphaFoldDB" id="A0A232EY54"/>
<evidence type="ECO:0000313" key="2">
    <source>
        <dbReference type="Proteomes" id="UP000215335"/>
    </source>
</evidence>
<dbReference type="Proteomes" id="UP000215335">
    <property type="component" value="Unassembled WGS sequence"/>
</dbReference>
<sequence>MVSEVIDVENVVTKGAEIVWLQPRALTQEEIFRIARAQAYSARLTEESLKLVEEKADDVTPPSTNGTDPEKVRCEIVREEEPPAAASDGSS</sequence>
<comment type="caution">
    <text evidence="1">The sequence shown here is derived from an EMBL/GenBank/DDBJ whole genome shotgun (WGS) entry which is preliminary data.</text>
</comment>
<keyword evidence="2" id="KW-1185">Reference proteome</keyword>
<reference evidence="1 2" key="1">
    <citation type="journal article" date="2017" name="Curr. Biol.">
        <title>The Evolution of Venom by Co-option of Single-Copy Genes.</title>
        <authorList>
            <person name="Martinson E.O."/>
            <person name="Mrinalini"/>
            <person name="Kelkar Y.D."/>
            <person name="Chang C.H."/>
            <person name="Werren J.H."/>
        </authorList>
    </citation>
    <scope>NUCLEOTIDE SEQUENCE [LARGE SCALE GENOMIC DNA]</scope>
    <source>
        <strain evidence="1 2">Alberta</strain>
        <tissue evidence="1">Whole body</tissue>
    </source>
</reference>
<dbReference type="EMBL" id="NNAY01001676">
    <property type="protein sequence ID" value="OXU23255.1"/>
    <property type="molecule type" value="Genomic_DNA"/>
</dbReference>
<name>A0A232EY54_9HYME</name>
<proteinExistence type="predicted"/>
<accession>A0A232EY54</accession>
<evidence type="ECO:0000313" key="1">
    <source>
        <dbReference type="EMBL" id="OXU23255.1"/>
    </source>
</evidence>
<protein>
    <submittedName>
        <fullName evidence="1">Uncharacterized protein</fullName>
    </submittedName>
</protein>
<gene>
    <name evidence="1" type="ORF">TSAR_014262</name>
</gene>